<comment type="caution">
    <text evidence="2">The sequence shown here is derived from an EMBL/GenBank/DDBJ whole genome shotgun (WGS) entry which is preliminary data.</text>
</comment>
<dbReference type="Proteomes" id="UP000033901">
    <property type="component" value="Unassembled WGS sequence"/>
</dbReference>
<evidence type="ECO:0000313" key="3">
    <source>
        <dbReference type="Proteomes" id="UP000033901"/>
    </source>
</evidence>
<organism evidence="2 3">
    <name type="scientific">Candidatus Curtissbacteria bacterium GW2011_GWC1_44_33</name>
    <dbReference type="NCBI Taxonomy" id="1618413"/>
    <lineage>
        <taxon>Bacteria</taxon>
        <taxon>Candidatus Curtissiibacteriota</taxon>
    </lineage>
</organism>
<dbReference type="EMBL" id="LCIZ01000020">
    <property type="protein sequence ID" value="KKT66865.1"/>
    <property type="molecule type" value="Genomic_DNA"/>
</dbReference>
<evidence type="ECO:0000313" key="2">
    <source>
        <dbReference type="EMBL" id="KKT66865.1"/>
    </source>
</evidence>
<sequence length="170" mass="19649">MRNFLKQIIKKALVLGKRFLSKEVRGSLVFIFSILGLIFILLHLLLPLALVNALSDNFYKVAIGVAALITAYFGSSYFREELSRKKSIEHYRTKYPPNVHGVKYRIIESETQPGAIYLHDLETLHKHHIWNMKTVYDLGWQSFERVRLSSQDFDSILIGDPIRTRGELGE</sequence>
<accession>A0A0G1J6G8</accession>
<reference evidence="2 3" key="1">
    <citation type="journal article" date="2015" name="Nature">
        <title>rRNA introns, odd ribosomes, and small enigmatic genomes across a large radiation of phyla.</title>
        <authorList>
            <person name="Brown C.T."/>
            <person name="Hug L.A."/>
            <person name="Thomas B.C."/>
            <person name="Sharon I."/>
            <person name="Castelle C.J."/>
            <person name="Singh A."/>
            <person name="Wilkins M.J."/>
            <person name="Williams K.H."/>
            <person name="Banfield J.F."/>
        </authorList>
    </citation>
    <scope>NUCLEOTIDE SEQUENCE [LARGE SCALE GENOMIC DNA]</scope>
</reference>
<feature type="transmembrane region" description="Helical" evidence="1">
    <location>
        <begin position="27"/>
        <end position="46"/>
    </location>
</feature>
<dbReference type="AlphaFoldDB" id="A0A0G1J6G8"/>
<evidence type="ECO:0000256" key="1">
    <source>
        <dbReference type="SAM" id="Phobius"/>
    </source>
</evidence>
<name>A0A0G1J6G8_9BACT</name>
<keyword evidence="1" id="KW-0812">Transmembrane</keyword>
<proteinExistence type="predicted"/>
<keyword evidence="1" id="KW-0472">Membrane</keyword>
<gene>
    <name evidence="2" type="ORF">UW61_C0020G0004</name>
</gene>
<protein>
    <submittedName>
        <fullName evidence="2">Uncharacterized protein</fullName>
    </submittedName>
</protein>
<feature type="transmembrane region" description="Helical" evidence="1">
    <location>
        <begin position="58"/>
        <end position="78"/>
    </location>
</feature>
<keyword evidence="1" id="KW-1133">Transmembrane helix</keyword>